<organism evidence="2 3">
    <name type="scientific">Amycolatopsis bullii</name>
    <dbReference type="NCBI Taxonomy" id="941987"/>
    <lineage>
        <taxon>Bacteria</taxon>
        <taxon>Bacillati</taxon>
        <taxon>Actinomycetota</taxon>
        <taxon>Actinomycetes</taxon>
        <taxon>Pseudonocardiales</taxon>
        <taxon>Pseudonocardiaceae</taxon>
        <taxon>Amycolatopsis</taxon>
    </lineage>
</organism>
<protein>
    <submittedName>
        <fullName evidence="2">Uncharacterized protein</fullName>
    </submittedName>
</protein>
<gene>
    <name evidence="2" type="ORF">GCM10017567_57170</name>
</gene>
<dbReference type="Proteomes" id="UP000649955">
    <property type="component" value="Unassembled WGS sequence"/>
</dbReference>
<sequence>MDQQTAELVRTLAGVLKHVPEISCELLTGTMPPERERAFAALLMELADVLTTHANNADARGAPVTLAEHVGLGGRHLVAVAVRLRTTTATPDQFHDTADSLLEVTRMLQTHANTLGLRTPTNASGQPEPPDQ</sequence>
<dbReference type="RefSeq" id="WP_191314400.1">
    <property type="nucleotide sequence ID" value="NZ_BNAW01000030.1"/>
</dbReference>
<evidence type="ECO:0000256" key="1">
    <source>
        <dbReference type="SAM" id="MobiDB-lite"/>
    </source>
</evidence>
<keyword evidence="3" id="KW-1185">Reference proteome</keyword>
<proteinExistence type="predicted"/>
<feature type="region of interest" description="Disordered" evidence="1">
    <location>
        <begin position="113"/>
        <end position="132"/>
    </location>
</feature>
<name>A0ABQ3KIT4_9PSEU</name>
<comment type="caution">
    <text evidence="2">The sequence shown here is derived from an EMBL/GenBank/DDBJ whole genome shotgun (WGS) entry which is preliminary data.</text>
</comment>
<reference evidence="3" key="1">
    <citation type="journal article" date="2019" name="Int. J. Syst. Evol. Microbiol.">
        <title>The Global Catalogue of Microorganisms (GCM) 10K type strain sequencing project: providing services to taxonomists for standard genome sequencing and annotation.</title>
        <authorList>
            <consortium name="The Broad Institute Genomics Platform"/>
            <consortium name="The Broad Institute Genome Sequencing Center for Infectious Disease"/>
            <person name="Wu L."/>
            <person name="Ma J."/>
        </authorList>
    </citation>
    <scope>NUCLEOTIDE SEQUENCE [LARGE SCALE GENOMIC DNA]</scope>
    <source>
        <strain evidence="3">CGMCC 4.7680</strain>
    </source>
</reference>
<accession>A0ABQ3KIT4</accession>
<evidence type="ECO:0000313" key="2">
    <source>
        <dbReference type="EMBL" id="GHG29937.1"/>
    </source>
</evidence>
<evidence type="ECO:0000313" key="3">
    <source>
        <dbReference type="Proteomes" id="UP000649955"/>
    </source>
</evidence>
<dbReference type="EMBL" id="BNAW01000030">
    <property type="protein sequence ID" value="GHG29937.1"/>
    <property type="molecule type" value="Genomic_DNA"/>
</dbReference>